<feature type="domain" description="Secretion system C-terminal sorting" evidence="3">
    <location>
        <begin position="391"/>
        <end position="456"/>
    </location>
</feature>
<dbReference type="RefSeq" id="WP_066405069.1">
    <property type="nucleotide sequence ID" value="NZ_CP011390.1"/>
</dbReference>
<dbReference type="InterPro" id="IPR028994">
    <property type="entry name" value="Integrin_alpha_N"/>
</dbReference>
<dbReference type="SUPFAM" id="SSF69318">
    <property type="entry name" value="Integrin alpha N-terminal domain"/>
    <property type="match status" value="1"/>
</dbReference>
<dbReference type="Proteomes" id="UP000077177">
    <property type="component" value="Chromosome"/>
</dbReference>
<organism evidence="4 5">
    <name type="scientific">Flavisolibacter tropicus</name>
    <dbReference type="NCBI Taxonomy" id="1492898"/>
    <lineage>
        <taxon>Bacteria</taxon>
        <taxon>Pseudomonadati</taxon>
        <taxon>Bacteroidota</taxon>
        <taxon>Chitinophagia</taxon>
        <taxon>Chitinophagales</taxon>
        <taxon>Chitinophagaceae</taxon>
        <taxon>Flavisolibacter</taxon>
    </lineage>
</organism>
<dbReference type="PANTHER" id="PTHR45460">
    <property type="entry name" value="SIMILAR TO CYSTEINE PROTEINASE"/>
    <property type="match status" value="1"/>
</dbReference>
<protein>
    <recommendedName>
        <fullName evidence="3">Secretion system C-terminal sorting domain-containing protein</fullName>
    </recommendedName>
</protein>
<proteinExistence type="predicted"/>
<reference evidence="4 5" key="2">
    <citation type="journal article" date="2016" name="Int. J. Syst. Evol. Microbiol.">
        <title>Flavisolibacter tropicus sp. nov., isolated from tropical soil.</title>
        <authorList>
            <person name="Lee J.J."/>
            <person name="Kang M.S."/>
            <person name="Kim G.S."/>
            <person name="Lee C.S."/>
            <person name="Lim S."/>
            <person name="Lee J."/>
            <person name="Roh S.H."/>
            <person name="Kang H."/>
            <person name="Ha J.M."/>
            <person name="Bae S."/>
            <person name="Jung H.Y."/>
            <person name="Kim M.K."/>
        </authorList>
    </citation>
    <scope>NUCLEOTIDE SEQUENCE [LARGE SCALE GENOMIC DNA]</scope>
    <source>
        <strain evidence="4 5">LCS9</strain>
    </source>
</reference>
<keyword evidence="1 2" id="KW-0732">Signal</keyword>
<dbReference type="Pfam" id="PF18962">
    <property type="entry name" value="Por_Secre_tail"/>
    <property type="match status" value="1"/>
</dbReference>
<evidence type="ECO:0000313" key="5">
    <source>
        <dbReference type="Proteomes" id="UP000077177"/>
    </source>
</evidence>
<evidence type="ECO:0000256" key="1">
    <source>
        <dbReference type="ARBA" id="ARBA00022729"/>
    </source>
</evidence>
<dbReference type="Pfam" id="PF13517">
    <property type="entry name" value="FG-GAP_3"/>
    <property type="match status" value="3"/>
</dbReference>
<dbReference type="InterPro" id="IPR026444">
    <property type="entry name" value="Secre_tail"/>
</dbReference>
<evidence type="ECO:0000256" key="2">
    <source>
        <dbReference type="SAM" id="SignalP"/>
    </source>
</evidence>
<dbReference type="EMBL" id="CP011390">
    <property type="protein sequence ID" value="ANE51249.1"/>
    <property type="molecule type" value="Genomic_DNA"/>
</dbReference>
<sequence>MRKIVTLLIILSNTFPCLAQWKGFAPVQTYNVADVANLIHTKDFTGDGQSDLTVLYNAGQSQWGVMKGEGQGKFSGISHQAKEDNYFLSDIADFNRDGFPDMVISSYWNNGFTIWFGQSSGQLTKGPYMYTGTHGRAVKCVDINKDGIMDILSTTSGSGRTISLHVFIGKGDGSFETKRTYPSVLDTCKDIFITDQNGDGRWDVVVSSSFPWLLIFVQQANGDFVPTYHPTFQMARPALADVNNDGKEDLILLYASFDNMPGSDSLIIKLNNGTDYLSPSIRVPSFENRMIRPYYLRTADLNHDGFTDLVFNHTDMDGMPNDTLFFMLGKGHAQFEEPVAMKVPANVAYLILADINKDGWEDLIVSCANKTINVYINQWVPAEGEEKQVQVFPNPAASYFYVKAAFKTAHQLRIYNAAGLLVGQQSLKSATTSVYTQGLANGIYFIEITGKEVNSRQSILVQH</sequence>
<dbReference type="PANTHER" id="PTHR45460:SF2">
    <property type="entry name" value="ALPHA 1,3 GLUCANASE, GH71 FAMILY (EUROFUNG)"/>
    <property type="match status" value="1"/>
</dbReference>
<dbReference type="KEGG" id="fla:SY85_12755"/>
<keyword evidence="5" id="KW-1185">Reference proteome</keyword>
<dbReference type="OrthoDB" id="868906at2"/>
<gene>
    <name evidence="4" type="ORF">SY85_12755</name>
</gene>
<evidence type="ECO:0000259" key="3">
    <source>
        <dbReference type="Pfam" id="PF18962"/>
    </source>
</evidence>
<reference evidence="5" key="1">
    <citation type="submission" date="2015-01" db="EMBL/GenBank/DDBJ databases">
        <title>Flavisolibacter sp./LCS9/ whole genome sequencing.</title>
        <authorList>
            <person name="Kim M.K."/>
            <person name="Srinivasan S."/>
            <person name="Lee J.-J."/>
        </authorList>
    </citation>
    <scope>NUCLEOTIDE SEQUENCE [LARGE SCALE GENOMIC DNA]</scope>
    <source>
        <strain evidence="5">LCS9</strain>
    </source>
</reference>
<name>A0A172TVY4_9BACT</name>
<dbReference type="NCBIfam" id="TIGR04183">
    <property type="entry name" value="Por_Secre_tail"/>
    <property type="match status" value="1"/>
</dbReference>
<dbReference type="Gene3D" id="2.130.10.130">
    <property type="entry name" value="Integrin alpha, N-terminal"/>
    <property type="match status" value="2"/>
</dbReference>
<dbReference type="AlphaFoldDB" id="A0A172TVY4"/>
<dbReference type="InterPro" id="IPR013517">
    <property type="entry name" value="FG-GAP"/>
</dbReference>
<evidence type="ECO:0000313" key="4">
    <source>
        <dbReference type="EMBL" id="ANE51249.1"/>
    </source>
</evidence>
<feature type="signal peptide" evidence="2">
    <location>
        <begin position="1"/>
        <end position="19"/>
    </location>
</feature>
<feature type="chain" id="PRO_5008001241" description="Secretion system C-terminal sorting domain-containing protein" evidence="2">
    <location>
        <begin position="20"/>
        <end position="463"/>
    </location>
</feature>
<accession>A0A172TVY4</accession>